<gene>
    <name evidence="1" type="ORF">J1605_017635</name>
</gene>
<dbReference type="EMBL" id="JAIQCJ010000254">
    <property type="protein sequence ID" value="KAJ8797407.1"/>
    <property type="molecule type" value="Genomic_DNA"/>
</dbReference>
<sequence>MNKWNALYKRLQSPSSSFDDLLKYLWDAHLSALKDAYKIFEDRLEYYSKPEADFGRDWCVALDYLAAACFPTTFIRISEFQKGLPPRVLVDGDKAPFISDFTDFQNTVLLGLNLLHEVDNATGRSNNLPYTGEEEAISYNGRDIRRAPWFPGGLLEYASPQLFELETCKGRSFLLSTQHTGAVLVRGLQNNH</sequence>
<comment type="caution">
    <text evidence="1">The sequence shown here is derived from an EMBL/GenBank/DDBJ whole genome shotgun (WGS) entry which is preliminary data.</text>
</comment>
<proteinExistence type="predicted"/>
<accession>A0AB34I2F7</accession>
<dbReference type="InterPro" id="IPR008499">
    <property type="entry name" value="Leg1"/>
</dbReference>
<dbReference type="Pfam" id="PF05612">
    <property type="entry name" value="Leg1"/>
    <property type="match status" value="1"/>
</dbReference>
<dbReference type="PANTHER" id="PTHR18820">
    <property type="entry name" value="LEG1"/>
    <property type="match status" value="1"/>
</dbReference>
<protein>
    <submittedName>
        <fullName evidence="1">Uncharacterized protein</fullName>
    </submittedName>
</protein>
<dbReference type="AlphaFoldDB" id="A0AB34I2F7"/>
<evidence type="ECO:0000313" key="2">
    <source>
        <dbReference type="Proteomes" id="UP001159641"/>
    </source>
</evidence>
<reference evidence="1 2" key="1">
    <citation type="submission" date="2022-11" db="EMBL/GenBank/DDBJ databases">
        <title>Whole genome sequence of Eschrichtius robustus ER-17-0199.</title>
        <authorList>
            <person name="Bruniche-Olsen A."/>
            <person name="Black A.N."/>
            <person name="Fields C.J."/>
            <person name="Walden K."/>
            <person name="Dewoody J.A."/>
        </authorList>
    </citation>
    <scope>NUCLEOTIDE SEQUENCE [LARGE SCALE GENOMIC DNA]</scope>
    <source>
        <strain evidence="1">ER-17-0199</strain>
        <tissue evidence="1">Blubber</tissue>
    </source>
</reference>
<organism evidence="1 2">
    <name type="scientific">Eschrichtius robustus</name>
    <name type="common">California gray whale</name>
    <name type="synonym">Eschrichtius gibbosus</name>
    <dbReference type="NCBI Taxonomy" id="9764"/>
    <lineage>
        <taxon>Eukaryota</taxon>
        <taxon>Metazoa</taxon>
        <taxon>Chordata</taxon>
        <taxon>Craniata</taxon>
        <taxon>Vertebrata</taxon>
        <taxon>Euteleostomi</taxon>
        <taxon>Mammalia</taxon>
        <taxon>Eutheria</taxon>
        <taxon>Laurasiatheria</taxon>
        <taxon>Artiodactyla</taxon>
        <taxon>Whippomorpha</taxon>
        <taxon>Cetacea</taxon>
        <taxon>Mysticeti</taxon>
        <taxon>Eschrichtiidae</taxon>
        <taxon>Eschrichtius</taxon>
    </lineage>
</organism>
<dbReference type="Proteomes" id="UP001159641">
    <property type="component" value="Unassembled WGS sequence"/>
</dbReference>
<evidence type="ECO:0000313" key="1">
    <source>
        <dbReference type="EMBL" id="KAJ8797407.1"/>
    </source>
</evidence>
<dbReference type="PANTHER" id="PTHR18820:SF4">
    <property type="entry name" value="CHROMOSOME 6 OPEN READING FRAME 58"/>
    <property type="match status" value="1"/>
</dbReference>
<name>A0AB34I2F7_ESCRO</name>
<dbReference type="GO" id="GO:0005615">
    <property type="term" value="C:extracellular space"/>
    <property type="evidence" value="ECO:0007669"/>
    <property type="project" value="TreeGrafter"/>
</dbReference>
<keyword evidence="2" id="KW-1185">Reference proteome</keyword>